<evidence type="ECO:0000313" key="2">
    <source>
        <dbReference type="EMBL" id="ROP90558.1"/>
    </source>
</evidence>
<sequence length="106" mass="11933">MILGRILGWLLVAAAIVVLGRDLMDFWYRGAWNFIAAGDLWTQLHQESLLMLQPTAQRPILPFYPEAWTAAVAPALRQPAAALLGAVGLLLVLLFRRRRPRRGAFR</sequence>
<feature type="transmembrane region" description="Helical" evidence="1">
    <location>
        <begin position="78"/>
        <end position="96"/>
    </location>
</feature>
<keyword evidence="1" id="KW-0812">Transmembrane</keyword>
<dbReference type="Proteomes" id="UP000278222">
    <property type="component" value="Unassembled WGS sequence"/>
</dbReference>
<dbReference type="OrthoDB" id="7679120at2"/>
<comment type="caution">
    <text evidence="2">The sequence shown here is derived from an EMBL/GenBank/DDBJ whole genome shotgun (WGS) entry which is preliminary data.</text>
</comment>
<dbReference type="RefSeq" id="WP_142235607.1">
    <property type="nucleotide sequence ID" value="NZ_AP019700.1"/>
</dbReference>
<accession>A0A3N1LIA0</accession>
<reference evidence="2 3" key="1">
    <citation type="submission" date="2018-11" db="EMBL/GenBank/DDBJ databases">
        <title>Genomic Encyclopedia of Type Strains, Phase IV (KMG-IV): sequencing the most valuable type-strain genomes for metagenomic binning, comparative biology and taxonomic classification.</title>
        <authorList>
            <person name="Goeker M."/>
        </authorList>
    </citation>
    <scope>NUCLEOTIDE SEQUENCE [LARGE SCALE GENOMIC DNA]</scope>
    <source>
        <strain evidence="2 3">DSM 5900</strain>
    </source>
</reference>
<name>A0A3N1LIA0_9PROT</name>
<dbReference type="AlphaFoldDB" id="A0A3N1LIA0"/>
<keyword evidence="3" id="KW-1185">Reference proteome</keyword>
<gene>
    <name evidence="2" type="ORF">EDC65_2408</name>
</gene>
<organism evidence="2 3">
    <name type="scientific">Stella humosa</name>
    <dbReference type="NCBI Taxonomy" id="94"/>
    <lineage>
        <taxon>Bacteria</taxon>
        <taxon>Pseudomonadati</taxon>
        <taxon>Pseudomonadota</taxon>
        <taxon>Alphaproteobacteria</taxon>
        <taxon>Rhodospirillales</taxon>
        <taxon>Stellaceae</taxon>
        <taxon>Stella</taxon>
    </lineage>
</organism>
<keyword evidence="1" id="KW-0472">Membrane</keyword>
<protein>
    <submittedName>
        <fullName evidence="2">Uncharacterized protein</fullName>
    </submittedName>
</protein>
<proteinExistence type="predicted"/>
<dbReference type="EMBL" id="RJKX01000014">
    <property type="protein sequence ID" value="ROP90558.1"/>
    <property type="molecule type" value="Genomic_DNA"/>
</dbReference>
<evidence type="ECO:0000256" key="1">
    <source>
        <dbReference type="SAM" id="Phobius"/>
    </source>
</evidence>
<evidence type="ECO:0000313" key="3">
    <source>
        <dbReference type="Proteomes" id="UP000278222"/>
    </source>
</evidence>
<keyword evidence="1" id="KW-1133">Transmembrane helix</keyword>